<keyword evidence="3" id="KW-1185">Reference proteome</keyword>
<keyword evidence="1" id="KW-1133">Transmembrane helix</keyword>
<feature type="transmembrane region" description="Helical" evidence="1">
    <location>
        <begin position="34"/>
        <end position="57"/>
    </location>
</feature>
<gene>
    <name evidence="2" type="ORF">FIV42_17655</name>
</gene>
<reference evidence="2 3" key="1">
    <citation type="submission" date="2019-06" db="EMBL/GenBank/DDBJ databases">
        <title>Persicimonas caeni gen. nov., sp. nov., a predatory bacterium isolated from solar saltern.</title>
        <authorList>
            <person name="Wang S."/>
        </authorList>
    </citation>
    <scope>NUCLEOTIDE SEQUENCE [LARGE SCALE GENOMIC DNA]</scope>
    <source>
        <strain evidence="2 3">YN101</strain>
    </source>
</reference>
<dbReference type="Proteomes" id="UP000315995">
    <property type="component" value="Chromosome"/>
</dbReference>
<proteinExistence type="predicted"/>
<dbReference type="RefSeq" id="WP_141198966.1">
    <property type="nucleotide sequence ID" value="NZ_CP041186.1"/>
</dbReference>
<accession>A0A5B8Y8V9</accession>
<keyword evidence="1" id="KW-0812">Transmembrane</keyword>
<dbReference type="EMBL" id="CP041186">
    <property type="protein sequence ID" value="QDG52496.1"/>
    <property type="molecule type" value="Genomic_DNA"/>
</dbReference>
<sequence>MKFVTATIVLLQAANDVAQKLNGAPDAPAENVGFVVPFEIVAIAVGVLVTFGLVYLVKRLLGEKDVA</sequence>
<evidence type="ECO:0000313" key="3">
    <source>
        <dbReference type="Proteomes" id="UP000315995"/>
    </source>
</evidence>
<evidence type="ECO:0000313" key="2">
    <source>
        <dbReference type="EMBL" id="QDG52496.1"/>
    </source>
</evidence>
<accession>A0A4Y6PVZ1</accession>
<evidence type="ECO:0000256" key="1">
    <source>
        <dbReference type="SAM" id="Phobius"/>
    </source>
</evidence>
<dbReference type="AlphaFoldDB" id="A0A4Y6PVZ1"/>
<organism evidence="2 3">
    <name type="scientific">Persicimonas caeni</name>
    <dbReference type="NCBI Taxonomy" id="2292766"/>
    <lineage>
        <taxon>Bacteria</taxon>
        <taxon>Deltaproteobacteria</taxon>
        <taxon>Bradymonadales</taxon>
        <taxon>Bradymonadaceae</taxon>
        <taxon>Persicimonas</taxon>
    </lineage>
</organism>
<name>A0A4Y6PVZ1_PERCE</name>
<protein>
    <submittedName>
        <fullName evidence="2">Uncharacterized protein</fullName>
    </submittedName>
</protein>
<keyword evidence="1" id="KW-0472">Membrane</keyword>